<dbReference type="SUPFAM" id="SSF101386">
    <property type="entry name" value="all-alpha NTP pyrophosphatases"/>
    <property type="match status" value="1"/>
</dbReference>
<dbReference type="InterPro" id="IPR014871">
    <property type="entry name" value="dUTPase/dCTP_pyrophosphatase"/>
</dbReference>
<dbReference type="Gene3D" id="1.10.4010.10">
    <property type="entry name" value="Type II deoxyuridine triphosphatase"/>
    <property type="match status" value="1"/>
</dbReference>
<dbReference type="Proteomes" id="UP000009080">
    <property type="component" value="Chromosome"/>
</dbReference>
<protein>
    <submittedName>
        <fullName evidence="1">dUTPase family protein</fullName>
    </submittedName>
</protein>
<sequence>MYQQIKTMLLLQEAMNSKVNPSWREQGYAWYRAVWVECAELMDHYGWKWWKKQSPDRDQVVLELIDIWHFGLSLYLLKCGTDDESLGRLAEQIGQEFLLDANRSDENFRDDLEAFTEATLSTKDFSIPLFCRLLDGVKLDFDQLFNKYVGKNVLNLFRQDHGYKEGTYNKVWAGREDNEHLVEALVNLDSTRSDFADALYQELKQRYSSHNE</sequence>
<proteinExistence type="predicted"/>
<accession>C5BU69</accession>
<reference evidence="1 2" key="1">
    <citation type="journal article" date="2009" name="PLoS ONE">
        <title>The complete genome of Teredinibacter turnerae T7901: an intracellular endosymbiont of marine wood-boring bivalves (shipworms).</title>
        <authorList>
            <person name="Yang J.C."/>
            <person name="Madupu R."/>
            <person name="Durkin A.S."/>
            <person name="Ekborg N.A."/>
            <person name="Pedamallu C.S."/>
            <person name="Hostetler J.B."/>
            <person name="Radune D."/>
            <person name="Toms B.S."/>
            <person name="Henrissat B."/>
            <person name="Coutinho P.M."/>
            <person name="Schwarz S."/>
            <person name="Field L."/>
            <person name="Trindade-Silva A.E."/>
            <person name="Soares C.A.G."/>
            <person name="Elshahawi S."/>
            <person name="Hanora A."/>
            <person name="Schmidt E.W."/>
            <person name="Haygood M.G."/>
            <person name="Posfai J."/>
            <person name="Benner J."/>
            <person name="Madinger C."/>
            <person name="Nove J."/>
            <person name="Anton B."/>
            <person name="Chaudhary K."/>
            <person name="Foster J."/>
            <person name="Holman A."/>
            <person name="Kumar S."/>
            <person name="Lessard P.A."/>
            <person name="Luyten Y.A."/>
            <person name="Slatko B."/>
            <person name="Wood N."/>
            <person name="Wu B."/>
            <person name="Teplitski M."/>
            <person name="Mougous J.D."/>
            <person name="Ward N."/>
            <person name="Eisen J.A."/>
            <person name="Badger J.H."/>
            <person name="Distel D.L."/>
        </authorList>
    </citation>
    <scope>NUCLEOTIDE SEQUENCE [LARGE SCALE GENOMIC DNA]</scope>
    <source>
        <strain evidence="2">ATCC 39867 / T7901</strain>
    </source>
</reference>
<name>C5BU69_TERTT</name>
<evidence type="ECO:0000313" key="1">
    <source>
        <dbReference type="EMBL" id="ACR12464.1"/>
    </source>
</evidence>
<dbReference type="RefSeq" id="WP_015818576.1">
    <property type="nucleotide sequence ID" value="NC_012997.1"/>
</dbReference>
<gene>
    <name evidence="1" type="ordered locus">TERTU_1731</name>
</gene>
<keyword evidence="2" id="KW-1185">Reference proteome</keyword>
<dbReference type="eggNOG" id="COG4508">
    <property type="taxonomic scope" value="Bacteria"/>
</dbReference>
<dbReference type="AlphaFoldDB" id="C5BU69"/>
<dbReference type="Pfam" id="PF08761">
    <property type="entry name" value="dUTPase_2"/>
    <property type="match status" value="1"/>
</dbReference>
<dbReference type="KEGG" id="ttu:TERTU_1731"/>
<dbReference type="STRING" id="377629.TERTU_1731"/>
<evidence type="ECO:0000313" key="2">
    <source>
        <dbReference type="Proteomes" id="UP000009080"/>
    </source>
</evidence>
<dbReference type="CDD" id="cd11527">
    <property type="entry name" value="NTP-PPase_dUTPase"/>
    <property type="match status" value="1"/>
</dbReference>
<dbReference type="OrthoDB" id="9775854at2"/>
<dbReference type="EMBL" id="CP001614">
    <property type="protein sequence ID" value="ACR12464.1"/>
    <property type="molecule type" value="Genomic_DNA"/>
</dbReference>
<dbReference type="HOGENOM" id="CLU_078985_0_0_6"/>
<organism evidence="1 2">
    <name type="scientific">Teredinibacter turnerae (strain ATCC 39867 / T7901)</name>
    <dbReference type="NCBI Taxonomy" id="377629"/>
    <lineage>
        <taxon>Bacteria</taxon>
        <taxon>Pseudomonadati</taxon>
        <taxon>Pseudomonadota</taxon>
        <taxon>Gammaproteobacteria</taxon>
        <taxon>Cellvibrionales</taxon>
        <taxon>Cellvibrionaceae</taxon>
        <taxon>Teredinibacter</taxon>
    </lineage>
</organism>